<dbReference type="InterPro" id="IPR010290">
    <property type="entry name" value="TM_effector"/>
</dbReference>
<dbReference type="PANTHER" id="PTHR43266">
    <property type="entry name" value="MACROLIDE-EFFLUX PROTEIN"/>
    <property type="match status" value="1"/>
</dbReference>
<feature type="transmembrane region" description="Helical" evidence="8">
    <location>
        <begin position="44"/>
        <end position="65"/>
    </location>
</feature>
<dbReference type="Pfam" id="PF05977">
    <property type="entry name" value="MFS_3"/>
    <property type="match status" value="1"/>
</dbReference>
<dbReference type="GO" id="GO:0022857">
    <property type="term" value="F:transmembrane transporter activity"/>
    <property type="evidence" value="ECO:0007669"/>
    <property type="project" value="InterPro"/>
</dbReference>
<gene>
    <name evidence="10" type="ORF">GA0070609_6219</name>
</gene>
<comment type="subcellular location">
    <subcellularLocation>
        <location evidence="1">Cell membrane</location>
        <topology evidence="1">Multi-pass membrane protein</topology>
    </subcellularLocation>
</comment>
<dbReference type="GO" id="GO:0005886">
    <property type="term" value="C:plasma membrane"/>
    <property type="evidence" value="ECO:0007669"/>
    <property type="project" value="UniProtKB-SubCell"/>
</dbReference>
<reference evidence="10 11" key="1">
    <citation type="submission" date="2016-06" db="EMBL/GenBank/DDBJ databases">
        <authorList>
            <person name="Kjaerup R.B."/>
            <person name="Dalgaard T.S."/>
            <person name="Juul-Madsen H.R."/>
        </authorList>
    </citation>
    <scope>NUCLEOTIDE SEQUENCE [LARGE SCALE GENOMIC DNA]</scope>
    <source>
        <strain evidence="10 11">DSM 43904</strain>
    </source>
</reference>
<dbReference type="CDD" id="cd06173">
    <property type="entry name" value="MFS_MefA_like"/>
    <property type="match status" value="1"/>
</dbReference>
<feature type="transmembrane region" description="Helical" evidence="8">
    <location>
        <begin position="168"/>
        <end position="185"/>
    </location>
</feature>
<evidence type="ECO:0000256" key="2">
    <source>
        <dbReference type="ARBA" id="ARBA00022448"/>
    </source>
</evidence>
<evidence type="ECO:0000256" key="6">
    <source>
        <dbReference type="ARBA" id="ARBA00023136"/>
    </source>
</evidence>
<feature type="domain" description="Major facilitator superfamily (MFS) profile" evidence="9">
    <location>
        <begin position="1"/>
        <end position="396"/>
    </location>
</feature>
<dbReference type="RefSeq" id="WP_088997006.1">
    <property type="nucleotide sequence ID" value="NZ_LT607750.1"/>
</dbReference>
<feature type="transmembrane region" description="Helical" evidence="8">
    <location>
        <begin position="284"/>
        <end position="304"/>
    </location>
</feature>
<feature type="transmembrane region" description="Helical" evidence="8">
    <location>
        <begin position="216"/>
        <end position="240"/>
    </location>
</feature>
<keyword evidence="11" id="KW-1185">Reference proteome</keyword>
<dbReference type="InterPro" id="IPR020846">
    <property type="entry name" value="MFS_dom"/>
</dbReference>
<evidence type="ECO:0000313" key="10">
    <source>
        <dbReference type="EMBL" id="SCG80046.1"/>
    </source>
</evidence>
<dbReference type="EMBL" id="LT607750">
    <property type="protein sequence ID" value="SCG80046.1"/>
    <property type="molecule type" value="Genomic_DNA"/>
</dbReference>
<name>A0A1C5KCB8_9ACTN</name>
<dbReference type="AlphaFoldDB" id="A0A1C5KCB8"/>
<keyword evidence="5 8" id="KW-1133">Transmembrane helix</keyword>
<proteinExistence type="predicted"/>
<feature type="transmembrane region" description="Helical" evidence="8">
    <location>
        <begin position="345"/>
        <end position="364"/>
    </location>
</feature>
<dbReference type="Gene3D" id="1.20.1250.20">
    <property type="entry name" value="MFS general substrate transporter like domains"/>
    <property type="match status" value="1"/>
</dbReference>
<feature type="transmembrane region" description="Helical" evidence="8">
    <location>
        <begin position="143"/>
        <end position="162"/>
    </location>
</feature>
<dbReference type="Proteomes" id="UP000198217">
    <property type="component" value="Chromosome I"/>
</dbReference>
<evidence type="ECO:0000256" key="8">
    <source>
        <dbReference type="SAM" id="Phobius"/>
    </source>
</evidence>
<evidence type="ECO:0000256" key="3">
    <source>
        <dbReference type="ARBA" id="ARBA00022475"/>
    </source>
</evidence>
<evidence type="ECO:0000256" key="4">
    <source>
        <dbReference type="ARBA" id="ARBA00022692"/>
    </source>
</evidence>
<dbReference type="InterPro" id="IPR036259">
    <property type="entry name" value="MFS_trans_sf"/>
</dbReference>
<feature type="transmembrane region" description="Helical" evidence="8">
    <location>
        <begin position="12"/>
        <end position="38"/>
    </location>
</feature>
<feature type="region of interest" description="Disordered" evidence="7">
    <location>
        <begin position="406"/>
        <end position="464"/>
    </location>
</feature>
<evidence type="ECO:0000256" key="7">
    <source>
        <dbReference type="SAM" id="MobiDB-lite"/>
    </source>
</evidence>
<dbReference type="SUPFAM" id="SSF103473">
    <property type="entry name" value="MFS general substrate transporter"/>
    <property type="match status" value="1"/>
</dbReference>
<dbReference type="PROSITE" id="PS50850">
    <property type="entry name" value="MFS"/>
    <property type="match status" value="1"/>
</dbReference>
<feature type="transmembrane region" description="Helical" evidence="8">
    <location>
        <begin position="310"/>
        <end position="333"/>
    </location>
</feature>
<accession>A0A1C5KCB8</accession>
<feature type="transmembrane region" description="Helical" evidence="8">
    <location>
        <begin position="376"/>
        <end position="395"/>
    </location>
</feature>
<feature type="transmembrane region" description="Helical" evidence="8">
    <location>
        <begin position="77"/>
        <end position="96"/>
    </location>
</feature>
<evidence type="ECO:0000256" key="5">
    <source>
        <dbReference type="ARBA" id="ARBA00022989"/>
    </source>
</evidence>
<evidence type="ECO:0000256" key="1">
    <source>
        <dbReference type="ARBA" id="ARBA00004651"/>
    </source>
</evidence>
<evidence type="ECO:0000313" key="11">
    <source>
        <dbReference type="Proteomes" id="UP000198217"/>
    </source>
</evidence>
<organism evidence="10 11">
    <name type="scientific">Micromonospora echinaurantiaca</name>
    <dbReference type="NCBI Taxonomy" id="47857"/>
    <lineage>
        <taxon>Bacteria</taxon>
        <taxon>Bacillati</taxon>
        <taxon>Actinomycetota</taxon>
        <taxon>Actinomycetes</taxon>
        <taxon>Micromonosporales</taxon>
        <taxon>Micromonosporaceae</taxon>
        <taxon>Micromonospora</taxon>
    </lineage>
</organism>
<feature type="transmembrane region" description="Helical" evidence="8">
    <location>
        <begin position="252"/>
        <end position="272"/>
    </location>
</feature>
<protein>
    <submittedName>
        <fullName evidence="10">Predicted arabinose efflux permease, MFS family</fullName>
    </submittedName>
</protein>
<keyword evidence="3" id="KW-1003">Cell membrane</keyword>
<keyword evidence="4 8" id="KW-0812">Transmembrane</keyword>
<dbReference type="PANTHER" id="PTHR43266:SF2">
    <property type="entry name" value="MAJOR FACILITATOR SUPERFAMILY (MFS) PROFILE DOMAIN-CONTAINING PROTEIN"/>
    <property type="match status" value="1"/>
</dbReference>
<sequence length="464" mass="46006">MSFISGRSRWSDVWLATAARGIASCGDFLVASALTLALQSAGAGGLAVSGVLLAATLPLVVLAPLTGRLADRVDSRTILVAAGLAQAGICLALAYAEHPALVIVLVALLAAGLAATQPVISALVPVMVRAADLPRASALNQSAGTLGALAGPALAGLLVGQFGARPPLLLAAGSYLALVVAGLLIRTRRGGRRRAEPALPGGAVPATGWRLCQDPLLVAMVASVAGVIGAVGAINVVEVFFIRETLGSSTTVYGLVTGAWTLGILAGGWLFARVVRRLDRDGALVGAGLALLGGCCLMVLASAAVPAALLLVPIFVVGGVFNGGNNVFDTVLLARRVPEAARGRAFAFFGASVQGAAMVGYLAGGLLLEVAAPRPLVAACGVAGLVVVAAVALPLRRASRAATPAVLEPAPAGPPPLAPDSVRGELEPAGPPPFASDLGDPAPAGPPPLAPDLVRKNPAPAGPA</sequence>
<evidence type="ECO:0000259" key="9">
    <source>
        <dbReference type="PROSITE" id="PS50850"/>
    </source>
</evidence>
<feature type="transmembrane region" description="Helical" evidence="8">
    <location>
        <begin position="102"/>
        <end position="131"/>
    </location>
</feature>
<keyword evidence="2" id="KW-0813">Transport</keyword>
<keyword evidence="6 8" id="KW-0472">Membrane</keyword>